<dbReference type="InterPro" id="IPR050275">
    <property type="entry name" value="PGM_Phosphatase"/>
</dbReference>
<evidence type="ECO:0000313" key="2">
    <source>
        <dbReference type="EMBL" id="UQC85838.1"/>
    </source>
</evidence>
<protein>
    <submittedName>
        <fullName evidence="2">Phosphoglycerate mutase</fullName>
    </submittedName>
</protein>
<dbReference type="CDD" id="cd07067">
    <property type="entry name" value="HP_PGM_like"/>
    <property type="match status" value="1"/>
</dbReference>
<dbReference type="AlphaFoldDB" id="A0A9Q8WJE0"/>
<feature type="region of interest" description="Disordered" evidence="1">
    <location>
        <begin position="35"/>
        <end position="56"/>
    </location>
</feature>
<accession>A0A9Q8WJE0</accession>
<evidence type="ECO:0000313" key="3">
    <source>
        <dbReference type="Proteomes" id="UP000830671"/>
    </source>
</evidence>
<dbReference type="InterPro" id="IPR013078">
    <property type="entry name" value="His_Pase_superF_clade-1"/>
</dbReference>
<dbReference type="Proteomes" id="UP000830671">
    <property type="component" value="Chromosome 5"/>
</dbReference>
<evidence type="ECO:0000256" key="1">
    <source>
        <dbReference type="SAM" id="MobiDB-lite"/>
    </source>
</evidence>
<dbReference type="Pfam" id="PF00300">
    <property type="entry name" value="His_Phos_1"/>
    <property type="match status" value="1"/>
</dbReference>
<gene>
    <name evidence="2" type="ORF">CLUP02_11337</name>
</gene>
<sequence>MRKKMRPRSYGQGGQDMSLNRLFIVSIEVDQMSQEQQQKRGWVSSAARNPGHYRRPRAISDASIGHRQGLPSFTTRNFPVPRMPVFFGRHLESESGESPVLHLGNLPRHGASMVHEEMTGVLERGSSVFSISLSPAPALLLILSTSTSAKMKGLVLSSVLALAPLALAAWPEAEGKDIKYTSVPGYFLQDDNSTDPTGFDYAAVNFGLINRTYPTDRHFDPEGVKTQWQRFDHWVQYLNSGCRKSDSVQYKLLFMGRHGEGWHNAAESFYGTPAWNCYWAEQDGNATARWADPLLTPAGANEALKANAYFKDRYATQKMPYFESYYTSPLIRCGYTANITFGDIPIPADEHPFIPVVKEGFREGMTVHTCNWRSNKTYIASTFSSFEFEPGFAEYDPLWRRNESETSDAQDARSKAVLDDVFRTDDKTWLSITSHSGEITKLLKALDHRAFRLSTGQIIPVFVKAEVVAPVPVPTFAAHEPYSTWVCLRDDGFVGAAPGGYAYGGNPGSRNVMTIVNNRDRDELVRLRLEGAATSHQLLAHPKRMNSRLKFAGAHGAGERLINVELIFSIPVALSDCSHPDNKPNRVGEMVRVVGFKDGMVLGRESAHHVGLELLECFRVYAGRPSCLGLGLRLIGRPGGFREEKEEEEKDQGRACAALCVCRAPVVESALWALGGDDLLDPGEIDQSATLSCLIFISGKGG</sequence>
<keyword evidence="3" id="KW-1185">Reference proteome</keyword>
<name>A0A9Q8WJE0_9PEZI</name>
<dbReference type="EMBL" id="CP019477">
    <property type="protein sequence ID" value="UQC85838.1"/>
    <property type="molecule type" value="Genomic_DNA"/>
</dbReference>
<dbReference type="GO" id="GO:0016791">
    <property type="term" value="F:phosphatase activity"/>
    <property type="evidence" value="ECO:0007669"/>
    <property type="project" value="TreeGrafter"/>
</dbReference>
<dbReference type="GO" id="GO:0005737">
    <property type="term" value="C:cytoplasm"/>
    <property type="evidence" value="ECO:0007669"/>
    <property type="project" value="TreeGrafter"/>
</dbReference>
<dbReference type="Gene3D" id="3.40.50.1240">
    <property type="entry name" value="Phosphoglycerate mutase-like"/>
    <property type="match status" value="1"/>
</dbReference>
<dbReference type="RefSeq" id="XP_049147450.1">
    <property type="nucleotide sequence ID" value="XM_049290305.1"/>
</dbReference>
<dbReference type="SUPFAM" id="SSF53254">
    <property type="entry name" value="Phosphoglycerate mutase-like"/>
    <property type="match status" value="1"/>
</dbReference>
<dbReference type="GeneID" id="73345315"/>
<organism evidence="2 3">
    <name type="scientific">Colletotrichum lupini</name>
    <dbReference type="NCBI Taxonomy" id="145971"/>
    <lineage>
        <taxon>Eukaryota</taxon>
        <taxon>Fungi</taxon>
        <taxon>Dikarya</taxon>
        <taxon>Ascomycota</taxon>
        <taxon>Pezizomycotina</taxon>
        <taxon>Sordariomycetes</taxon>
        <taxon>Hypocreomycetidae</taxon>
        <taxon>Glomerellales</taxon>
        <taxon>Glomerellaceae</taxon>
        <taxon>Colletotrichum</taxon>
        <taxon>Colletotrichum acutatum species complex</taxon>
    </lineage>
</organism>
<dbReference type="PANTHER" id="PTHR48100:SF32">
    <property type="entry name" value="ANCHORED PROTEIN, PUTATIVE (AFU_ORTHOLOGUE AFUA_1G10590)-RELATED"/>
    <property type="match status" value="1"/>
</dbReference>
<dbReference type="KEGG" id="clup:CLUP02_11337"/>
<reference evidence="2" key="1">
    <citation type="journal article" date="2021" name="Mol. Plant Microbe Interact.">
        <title>Complete Genome Sequence of the Plant-Pathogenic Fungus Colletotrichum lupini.</title>
        <authorList>
            <person name="Baroncelli R."/>
            <person name="Pensec F."/>
            <person name="Da Lio D."/>
            <person name="Boufleur T."/>
            <person name="Vicente I."/>
            <person name="Sarrocco S."/>
            <person name="Picot A."/>
            <person name="Baraldi E."/>
            <person name="Sukno S."/>
            <person name="Thon M."/>
            <person name="Le Floch G."/>
        </authorList>
    </citation>
    <scope>NUCLEOTIDE SEQUENCE</scope>
    <source>
        <strain evidence="2">IMI 504893</strain>
    </source>
</reference>
<dbReference type="InterPro" id="IPR029033">
    <property type="entry name" value="His_PPase_superfam"/>
</dbReference>
<dbReference type="PANTHER" id="PTHR48100">
    <property type="entry name" value="BROAD-SPECIFICITY PHOSPHATASE YOR283W-RELATED"/>
    <property type="match status" value="1"/>
</dbReference>
<proteinExistence type="predicted"/>